<gene>
    <name evidence="2" type="ORF">HQ865_07625</name>
</gene>
<keyword evidence="1" id="KW-0732">Signal</keyword>
<name>A0A7D4Q098_9SPHI</name>
<sequence>MKFFKTRSYPIFTLIGLLTAGVTANAQTKPVYHIYAGSTHAHTSYTESHGAQWNQIPNMKPYQSVDSNGVQHPEHSTMKPDAAKFQGPPSVHYAIAKANGYDFYITTDHSQEPIFYPVRPDNAAWVGVHQQAAAATDKSFVAIAGYEHSENNGPGATGHLNVINTRPYLSALAKGIDIKYLYKWLDTVSAYGDGPVVATFNHPTAKAYDNWAYRDPKVTDVITMLEMINSNTNIHYDAFIGALDAGWKVAPVCGNDNHGTMGIASQKSRTFVLATAKTKAAILDAMKNRRVYASMDNNIQCRYTVNGEIMGSTLKGNGTYKFDIDINDPDTGNPDDKITKIDIVKDGGQVVQTYDVKIPVFAVKWSPEIKDATAKYFFIRIWSVGGGDAPKAKLTPDKPMTWLAPVWTGR</sequence>
<evidence type="ECO:0000313" key="3">
    <source>
        <dbReference type="Proteomes" id="UP000505355"/>
    </source>
</evidence>
<evidence type="ECO:0000256" key="1">
    <source>
        <dbReference type="SAM" id="SignalP"/>
    </source>
</evidence>
<dbReference type="KEGG" id="mmab:HQ865_07625"/>
<dbReference type="AlphaFoldDB" id="A0A7D4Q098"/>
<evidence type="ECO:0000313" key="2">
    <source>
        <dbReference type="EMBL" id="QKJ29626.1"/>
    </source>
</evidence>
<dbReference type="RefSeq" id="WP_173414318.1">
    <property type="nucleotide sequence ID" value="NZ_CP054139.1"/>
</dbReference>
<dbReference type="Gene3D" id="3.20.20.140">
    <property type="entry name" value="Metal-dependent hydrolases"/>
    <property type="match status" value="1"/>
</dbReference>
<accession>A0A7D4Q098</accession>
<keyword evidence="3" id="KW-1185">Reference proteome</keyword>
<reference evidence="2 3" key="1">
    <citation type="submission" date="2020-05" db="EMBL/GenBank/DDBJ databases">
        <title>Mucilaginibacter mali sp. nov.</title>
        <authorList>
            <person name="Kim H.S."/>
            <person name="Lee K.C."/>
            <person name="Suh M.K."/>
            <person name="Kim J.-S."/>
            <person name="Han K.-I."/>
            <person name="Eom M.K."/>
            <person name="Shin Y.K."/>
            <person name="Lee J.-S."/>
        </authorList>
    </citation>
    <scope>NUCLEOTIDE SEQUENCE [LARGE SCALE GENOMIC DNA]</scope>
    <source>
        <strain evidence="2 3">G2-14</strain>
    </source>
</reference>
<dbReference type="Proteomes" id="UP000505355">
    <property type="component" value="Chromosome"/>
</dbReference>
<dbReference type="EMBL" id="CP054139">
    <property type="protein sequence ID" value="QKJ29626.1"/>
    <property type="molecule type" value="Genomic_DNA"/>
</dbReference>
<feature type="chain" id="PRO_5028901935" evidence="1">
    <location>
        <begin position="27"/>
        <end position="410"/>
    </location>
</feature>
<feature type="signal peptide" evidence="1">
    <location>
        <begin position="1"/>
        <end position="26"/>
    </location>
</feature>
<protein>
    <submittedName>
        <fullName evidence="2">Uncharacterized protein</fullName>
    </submittedName>
</protein>
<dbReference type="SUPFAM" id="SSF89550">
    <property type="entry name" value="PHP domain-like"/>
    <property type="match status" value="1"/>
</dbReference>
<organism evidence="2 3">
    <name type="scientific">Mucilaginibacter mali</name>
    <dbReference type="NCBI Taxonomy" id="2740462"/>
    <lineage>
        <taxon>Bacteria</taxon>
        <taxon>Pseudomonadati</taxon>
        <taxon>Bacteroidota</taxon>
        <taxon>Sphingobacteriia</taxon>
        <taxon>Sphingobacteriales</taxon>
        <taxon>Sphingobacteriaceae</taxon>
        <taxon>Mucilaginibacter</taxon>
    </lineage>
</organism>
<dbReference type="InterPro" id="IPR016195">
    <property type="entry name" value="Pol/histidinol_Pase-like"/>
</dbReference>
<proteinExistence type="predicted"/>